<reference evidence="2" key="1">
    <citation type="journal article" date="2017" name="Nat. Ecol. Evol.">
        <title>Genome expansion and lineage-specific genetic innovations in the forest pathogenic fungi Armillaria.</title>
        <authorList>
            <person name="Sipos G."/>
            <person name="Prasanna A.N."/>
            <person name="Walter M.C."/>
            <person name="O'Connor E."/>
            <person name="Balint B."/>
            <person name="Krizsan K."/>
            <person name="Kiss B."/>
            <person name="Hess J."/>
            <person name="Varga T."/>
            <person name="Slot J."/>
            <person name="Riley R."/>
            <person name="Boka B."/>
            <person name="Rigling D."/>
            <person name="Barry K."/>
            <person name="Lee J."/>
            <person name="Mihaltcheva S."/>
            <person name="LaButti K."/>
            <person name="Lipzen A."/>
            <person name="Waldron R."/>
            <person name="Moloney N.M."/>
            <person name="Sperisen C."/>
            <person name="Kredics L."/>
            <person name="Vagvoelgyi C."/>
            <person name="Patrignani A."/>
            <person name="Fitzpatrick D."/>
            <person name="Nagy I."/>
            <person name="Doyle S."/>
            <person name="Anderson J.B."/>
            <person name="Grigoriev I.V."/>
            <person name="Gueldener U."/>
            <person name="Muensterkoetter M."/>
            <person name="Nagy L.G."/>
        </authorList>
    </citation>
    <scope>NUCLEOTIDE SEQUENCE [LARGE SCALE GENOMIC DNA]</scope>
    <source>
        <strain evidence="2">C18/9</strain>
    </source>
</reference>
<accession>A0A284R3K3</accession>
<sequence length="74" mass="7757">MRYPGTLTPPDRQQEHSGVRLVFTQNLGLVFRSEVCGKRSVGGVPGDDKYAGKTTVTKVDSFAAGISGGRGSSA</sequence>
<dbReference type="EMBL" id="FUEG01000004">
    <property type="protein sequence ID" value="SJL03291.1"/>
    <property type="molecule type" value="Genomic_DNA"/>
</dbReference>
<name>A0A284R3K3_ARMOS</name>
<dbReference type="Proteomes" id="UP000219338">
    <property type="component" value="Unassembled WGS sequence"/>
</dbReference>
<protein>
    <submittedName>
        <fullName evidence="1">Uncharacterized protein</fullName>
    </submittedName>
</protein>
<evidence type="ECO:0000313" key="2">
    <source>
        <dbReference type="Proteomes" id="UP000219338"/>
    </source>
</evidence>
<keyword evidence="2" id="KW-1185">Reference proteome</keyword>
<dbReference type="AlphaFoldDB" id="A0A284R3K3"/>
<gene>
    <name evidence="1" type="ORF">ARMOST_06644</name>
</gene>
<proteinExistence type="predicted"/>
<evidence type="ECO:0000313" key="1">
    <source>
        <dbReference type="EMBL" id="SJL03291.1"/>
    </source>
</evidence>
<organism evidence="1 2">
    <name type="scientific">Armillaria ostoyae</name>
    <name type="common">Armillaria root rot fungus</name>
    <dbReference type="NCBI Taxonomy" id="47428"/>
    <lineage>
        <taxon>Eukaryota</taxon>
        <taxon>Fungi</taxon>
        <taxon>Dikarya</taxon>
        <taxon>Basidiomycota</taxon>
        <taxon>Agaricomycotina</taxon>
        <taxon>Agaricomycetes</taxon>
        <taxon>Agaricomycetidae</taxon>
        <taxon>Agaricales</taxon>
        <taxon>Marasmiineae</taxon>
        <taxon>Physalacriaceae</taxon>
        <taxon>Armillaria</taxon>
    </lineage>
</organism>